<accession>S6BA39</accession>
<gene>
    <name evidence="2" type="primary">BBOV_III009700</name>
</gene>
<keyword evidence="1" id="KW-1133">Transmembrane helix</keyword>
<proteinExistence type="evidence at transcript level"/>
<protein>
    <submittedName>
        <fullName evidence="2">Membrane protein, putative</fullName>
    </submittedName>
</protein>
<evidence type="ECO:0000256" key="1">
    <source>
        <dbReference type="SAM" id="Phobius"/>
    </source>
</evidence>
<feature type="transmembrane region" description="Helical" evidence="1">
    <location>
        <begin position="239"/>
        <end position="263"/>
    </location>
</feature>
<dbReference type="VEuPathDB" id="PiroplasmaDB:BBOV_III009700"/>
<keyword evidence="1" id="KW-0472">Membrane</keyword>
<name>S6BA39_BABBO</name>
<evidence type="ECO:0000313" key="2">
    <source>
        <dbReference type="EMBL" id="BAN66096.1"/>
    </source>
</evidence>
<dbReference type="AlphaFoldDB" id="S6BA39"/>
<feature type="transmembrane region" description="Helical" evidence="1">
    <location>
        <begin position="152"/>
        <end position="170"/>
    </location>
</feature>
<sequence>MAAFSKATGIYSAKLGLYMYAVALQMIIGYFMILCSPNKLNIGGLVRARSVEDIQNVGFDVIQGAGVVHILFAVLTFALLILAHFVTSCFKIPMLIVTIVQTAYCSFTAGVCALYLQRGYDNITQTIQLLAKQAIGTVVPSLNQLLVDNRNMLYGIGILAVIATSFLQKAQVVKGTDSSTQVMVVIPCVSLGLGIAFALTAPCRDYRTFTLGFFWALACIIGDVISSVSRFFCFKPFKLFMLAVYAGIWLLSVITIGVCSKIYSNGKIDLSGYLDVVHGTIKAAADKASEQIKYDDVDRYIGKITTRYTDEELNVFMGNGIFLLVVVMLSIVCLLFGVLALFYSIFRFFDRSRDSDEANVGSDKAVKVVVS</sequence>
<feature type="transmembrane region" description="Helical" evidence="1">
    <location>
        <begin position="182"/>
        <end position="201"/>
    </location>
</feature>
<dbReference type="EMBL" id="AK442302">
    <property type="protein sequence ID" value="BAN66096.1"/>
    <property type="molecule type" value="mRNA"/>
</dbReference>
<feature type="transmembrane region" description="Helical" evidence="1">
    <location>
        <begin position="61"/>
        <end position="83"/>
    </location>
</feature>
<organism evidence="2">
    <name type="scientific">Babesia bovis</name>
    <dbReference type="NCBI Taxonomy" id="5865"/>
    <lineage>
        <taxon>Eukaryota</taxon>
        <taxon>Sar</taxon>
        <taxon>Alveolata</taxon>
        <taxon>Apicomplexa</taxon>
        <taxon>Aconoidasida</taxon>
        <taxon>Piroplasmida</taxon>
        <taxon>Babesiidae</taxon>
        <taxon>Babesia</taxon>
    </lineage>
</organism>
<reference evidence="2" key="1">
    <citation type="journal article" date="2014" name="BMC Genomics">
        <title>The Babesia bovis gene and promoter model: an update from full-length EST analysis.</title>
        <authorList>
            <person name="Yamagishi J."/>
            <person name="Wakaguri H."/>
            <person name="Yokoyama N."/>
            <person name="Yamashita R."/>
            <person name="Suzuki Y."/>
            <person name="Xuan X."/>
            <person name="Igarashi I."/>
        </authorList>
    </citation>
    <scope>NUCLEOTIDE SEQUENCE</scope>
    <source>
        <strain evidence="2">Texas</strain>
    </source>
</reference>
<feature type="transmembrane region" description="Helical" evidence="1">
    <location>
        <begin position="15"/>
        <end position="33"/>
    </location>
</feature>
<keyword evidence="1" id="KW-0812">Transmembrane</keyword>
<feature type="transmembrane region" description="Helical" evidence="1">
    <location>
        <begin position="321"/>
        <end position="346"/>
    </location>
</feature>
<feature type="transmembrane region" description="Helical" evidence="1">
    <location>
        <begin position="95"/>
        <end position="116"/>
    </location>
</feature>
<feature type="transmembrane region" description="Helical" evidence="1">
    <location>
        <begin position="213"/>
        <end position="232"/>
    </location>
</feature>